<evidence type="ECO:0000313" key="2">
    <source>
        <dbReference type="Proteomes" id="UP001369815"/>
    </source>
</evidence>
<sequence>MVTRAVMDLELLIRDSAFNGRQQALLRRYIRSTSMAHCPQVKWNERPVKLGSNILSYEELETSDELKADQICSSAEGVLVQIAASISLASEKMTSV</sequence>
<keyword evidence="2" id="KW-1185">Reference proteome</keyword>
<organism evidence="1 2">
    <name type="scientific">Daldinia eschscholtzii</name>
    <dbReference type="NCBI Taxonomy" id="292717"/>
    <lineage>
        <taxon>Eukaryota</taxon>
        <taxon>Fungi</taxon>
        <taxon>Dikarya</taxon>
        <taxon>Ascomycota</taxon>
        <taxon>Pezizomycotina</taxon>
        <taxon>Sordariomycetes</taxon>
        <taxon>Xylariomycetidae</taxon>
        <taxon>Xylariales</taxon>
        <taxon>Hypoxylaceae</taxon>
        <taxon>Daldinia</taxon>
    </lineage>
</organism>
<dbReference type="AlphaFoldDB" id="A0AAX6MAB1"/>
<proteinExistence type="predicted"/>
<dbReference type="Proteomes" id="UP001369815">
    <property type="component" value="Unassembled WGS sequence"/>
</dbReference>
<protein>
    <submittedName>
        <fullName evidence="1">Uncharacterized protein</fullName>
    </submittedName>
</protein>
<gene>
    <name evidence="1" type="ORF">Daesc_009701</name>
</gene>
<accession>A0AAX6MAB1</accession>
<evidence type="ECO:0000313" key="1">
    <source>
        <dbReference type="EMBL" id="KAK6949618.1"/>
    </source>
</evidence>
<comment type="caution">
    <text evidence="1">The sequence shown here is derived from an EMBL/GenBank/DDBJ whole genome shotgun (WGS) entry which is preliminary data.</text>
</comment>
<reference evidence="1 2" key="1">
    <citation type="journal article" date="2024" name="Front Chem Biol">
        <title>Unveiling the potential of Daldinia eschscholtzii MFLUCC 19-0629 through bioactivity and bioinformatics studies for enhanced sustainable agriculture production.</title>
        <authorList>
            <person name="Brooks S."/>
            <person name="Weaver J.A."/>
            <person name="Klomchit A."/>
            <person name="Alharthi S.A."/>
            <person name="Onlamun T."/>
            <person name="Nurani R."/>
            <person name="Vong T.K."/>
            <person name="Alberti F."/>
            <person name="Greco C."/>
        </authorList>
    </citation>
    <scope>NUCLEOTIDE SEQUENCE [LARGE SCALE GENOMIC DNA]</scope>
    <source>
        <strain evidence="1">MFLUCC 19-0629</strain>
    </source>
</reference>
<name>A0AAX6MAB1_9PEZI</name>
<dbReference type="EMBL" id="JBANMG010000009">
    <property type="protein sequence ID" value="KAK6949618.1"/>
    <property type="molecule type" value="Genomic_DNA"/>
</dbReference>